<dbReference type="NCBIfam" id="NF007916">
    <property type="entry name" value="PRK10631.1"/>
    <property type="match status" value="1"/>
</dbReference>
<evidence type="ECO:0000256" key="4">
    <source>
        <dbReference type="ARBA" id="ARBA00022519"/>
    </source>
</evidence>
<feature type="transmembrane region" description="Helical" evidence="8">
    <location>
        <begin position="62"/>
        <end position="81"/>
    </location>
</feature>
<evidence type="ECO:0000256" key="8">
    <source>
        <dbReference type="HAMAP-Rule" id="MF_01545"/>
    </source>
</evidence>
<proteinExistence type="inferred from homology"/>
<feature type="transmembrane region" description="Helical" evidence="8">
    <location>
        <begin position="114"/>
        <end position="135"/>
    </location>
</feature>
<dbReference type="RefSeq" id="WP_031375116.1">
    <property type="nucleotide sequence ID" value="NZ_JBCGBG010000004.1"/>
</dbReference>
<evidence type="ECO:0000313" key="10">
    <source>
        <dbReference type="Proteomes" id="UP001468095"/>
    </source>
</evidence>
<dbReference type="EMBL" id="JBCGBG010000004">
    <property type="protein sequence ID" value="MEL7697202.1"/>
    <property type="molecule type" value="Genomic_DNA"/>
</dbReference>
<organism evidence="9 10">
    <name type="scientific">Pantoea brenneri</name>
    <dbReference type="NCBI Taxonomy" id="472694"/>
    <lineage>
        <taxon>Bacteria</taxon>
        <taxon>Pseudomonadati</taxon>
        <taxon>Pseudomonadota</taxon>
        <taxon>Gammaproteobacteria</taxon>
        <taxon>Enterobacterales</taxon>
        <taxon>Erwiniaceae</taxon>
        <taxon>Pantoea</taxon>
    </lineage>
</organism>
<dbReference type="Pfam" id="PF04632">
    <property type="entry name" value="FUSC"/>
    <property type="match status" value="1"/>
</dbReference>
<keyword evidence="7 8" id="KW-0472">Membrane</keyword>
<evidence type="ECO:0000256" key="7">
    <source>
        <dbReference type="ARBA" id="ARBA00023136"/>
    </source>
</evidence>
<comment type="function">
    <text evidence="8">Forms an efflux pump with AaeA. Could function as a metabolic relief valve, allowing to eliminate certain compounds when they accumulate to high levels in the cell.</text>
</comment>
<evidence type="ECO:0000313" key="9">
    <source>
        <dbReference type="EMBL" id="MEL7697202.1"/>
    </source>
</evidence>
<sequence length="650" mass="72398">MIEFLRFPVKLTFALLAALMIGFHLNLETPRWAVMTAGIVAGGTAFAAGGDPYSGALRYRGILRIIGTFIGCIAALTIMIATVRAPVVMLLLCCIWAGLCVWLSSLIKVENSYALGLAGYTALIIVVTADASGGLTLAPQYAVERCSEIVLGILCAILADMIFSPRSIKKVIDAEVDSLLVAHYQLLQLCVAHGDKEEVDKAWSALVRRTTALNSMRSQLMMESSRWQNSNRRLQMLNTLSLTLITQAAETFLIQNSRPDYIPPQYRLLIEKEATTADEVHKRMKVMRRVIGASGKTTPVTLVSWVGAATEYLLLRNGIKSNSRITPLEEEILQREVLIQARSAETHHAMINGIRTFVATALGSLFWLYTGWTSGSGCMVMLAVITALAMRMPNPLMMAKDFLYGMTVAVPLGALYFIYVLPNTQQSALLLCIAIGLLGFVGGIFIQRRQLGTLGALIGTINVLVLDNPMKFEFNVFLDNVLGQVIGCFVAMMVILLIRDKSKARTGRKLLNRFMYAAVSAMTTNQARRRENHLPALYQQLFLLLNLFPGDIDKYRIALTLIIGHQRLRNAEIPVNDDLSAYHRQLRYTADRVISASSDDKRRHYFERLLQELEVYQEKLVHYDAPISVTEPVKRLATMLNKYQNTLIQI</sequence>
<dbReference type="PANTHER" id="PTHR30509">
    <property type="entry name" value="P-HYDROXYBENZOIC ACID EFFLUX PUMP SUBUNIT-RELATED"/>
    <property type="match status" value="1"/>
</dbReference>
<dbReference type="InterPro" id="IPR023706">
    <property type="entry name" value="PHBA_efflux_pump_AaeB"/>
</dbReference>
<feature type="transmembrane region" description="Helical" evidence="8">
    <location>
        <begin position="427"/>
        <end position="446"/>
    </location>
</feature>
<reference evidence="9 10" key="1">
    <citation type="submission" date="2024-04" db="EMBL/GenBank/DDBJ databases">
        <authorList>
            <person name="Suleimanova A.D."/>
            <person name="Pudova D.S."/>
            <person name="Shagimardanova E.I."/>
            <person name="Sharipova M.R."/>
        </authorList>
    </citation>
    <scope>NUCLEOTIDE SEQUENCE [LARGE SCALE GENOMIC DNA]</scope>
    <source>
        <strain evidence="9 10">3.1</strain>
    </source>
</reference>
<feature type="transmembrane region" description="Helical" evidence="8">
    <location>
        <begin position="402"/>
        <end position="421"/>
    </location>
</feature>
<evidence type="ECO:0000256" key="1">
    <source>
        <dbReference type="ARBA" id="ARBA00004651"/>
    </source>
</evidence>
<keyword evidence="2 8" id="KW-0813">Transport</keyword>
<comment type="caution">
    <text evidence="8">Lacks conserved residue(s) required for the propagation of feature annotation.</text>
</comment>
<keyword evidence="6 8" id="KW-1133">Transmembrane helix</keyword>
<evidence type="ECO:0000256" key="3">
    <source>
        <dbReference type="ARBA" id="ARBA00022475"/>
    </source>
</evidence>
<feature type="transmembrane region" description="Helical" evidence="8">
    <location>
        <begin position="481"/>
        <end position="498"/>
    </location>
</feature>
<keyword evidence="4" id="KW-0997">Cell inner membrane</keyword>
<feature type="transmembrane region" description="Helical" evidence="8">
    <location>
        <begin position="141"/>
        <end position="163"/>
    </location>
</feature>
<accession>A0ABU9MMR5</accession>
<dbReference type="InterPro" id="IPR006726">
    <property type="entry name" value="PHBA_efflux_AaeB/fusaric-R"/>
</dbReference>
<evidence type="ECO:0000256" key="5">
    <source>
        <dbReference type="ARBA" id="ARBA00022692"/>
    </source>
</evidence>
<feature type="transmembrane region" description="Helical" evidence="8">
    <location>
        <begin position="32"/>
        <end position="50"/>
    </location>
</feature>
<gene>
    <name evidence="8 9" type="primary">aaeB</name>
    <name evidence="9" type="ORF">AABB92_16225</name>
</gene>
<comment type="subcellular location">
    <subcellularLocation>
        <location evidence="1 8">Cell membrane</location>
        <topology evidence="1 8">Multi-pass membrane protein</topology>
    </subcellularLocation>
</comment>
<feature type="transmembrane region" description="Helical" evidence="8">
    <location>
        <begin position="374"/>
        <end position="390"/>
    </location>
</feature>
<comment type="caution">
    <text evidence="9">The sequence shown here is derived from an EMBL/GenBank/DDBJ whole genome shotgun (WGS) entry which is preliminary data.</text>
</comment>
<keyword evidence="3 8" id="KW-1003">Cell membrane</keyword>
<feature type="transmembrane region" description="Helical" evidence="8">
    <location>
        <begin position="87"/>
        <end position="107"/>
    </location>
</feature>
<protein>
    <recommendedName>
        <fullName evidence="8">p-hydroxybenzoic acid efflux pump subunit AaeB</fullName>
        <shortName evidence="8">pHBA efflux pump protein B</shortName>
    </recommendedName>
</protein>
<evidence type="ECO:0000256" key="6">
    <source>
        <dbReference type="ARBA" id="ARBA00022989"/>
    </source>
</evidence>
<feature type="transmembrane region" description="Helical" evidence="8">
    <location>
        <begin position="7"/>
        <end position="26"/>
    </location>
</feature>
<evidence type="ECO:0000256" key="2">
    <source>
        <dbReference type="ARBA" id="ARBA00022448"/>
    </source>
</evidence>
<dbReference type="HAMAP" id="MF_01545">
    <property type="entry name" value="AaeB"/>
    <property type="match status" value="1"/>
</dbReference>
<keyword evidence="5 8" id="KW-0812">Transmembrane</keyword>
<name>A0ABU9MMR5_9GAMM</name>
<dbReference type="PANTHER" id="PTHR30509:SF9">
    <property type="entry name" value="MULTIDRUG RESISTANCE PROTEIN MDTO"/>
    <property type="match status" value="1"/>
</dbReference>
<comment type="similarity">
    <text evidence="8">Belongs to the aromatic acid exporter ArAE (TC 2.A.85) family.</text>
</comment>
<dbReference type="Proteomes" id="UP001468095">
    <property type="component" value="Unassembled WGS sequence"/>
</dbReference>
<keyword evidence="10" id="KW-1185">Reference proteome</keyword>